<sequence>MSFLLSSSLRLVSAVNVKMIFNEIFRISPWRIDERQLQIKKNVWSILFEIGNKKRIGETTDYYWNH</sequence>
<accession>A0A8S1GVL8</accession>
<reference evidence="1" key="1">
    <citation type="submission" date="2020-10" db="EMBL/GenBank/DDBJ databases">
        <authorList>
            <person name="Kikuchi T."/>
        </authorList>
    </citation>
    <scope>NUCLEOTIDE SEQUENCE</scope>
    <source>
        <strain evidence="1">NKZ352</strain>
    </source>
</reference>
<gene>
    <name evidence="1" type="ORF">CAUJ_LOCUS3010</name>
</gene>
<dbReference type="Proteomes" id="UP000835052">
    <property type="component" value="Unassembled WGS sequence"/>
</dbReference>
<name>A0A8S1GVL8_9PELO</name>
<evidence type="ECO:0000313" key="1">
    <source>
        <dbReference type="EMBL" id="CAD6187091.1"/>
    </source>
</evidence>
<dbReference type="AlphaFoldDB" id="A0A8S1GVL8"/>
<proteinExistence type="predicted"/>
<comment type="caution">
    <text evidence="1">The sequence shown here is derived from an EMBL/GenBank/DDBJ whole genome shotgun (WGS) entry which is preliminary data.</text>
</comment>
<dbReference type="EMBL" id="CAJGYM010000005">
    <property type="protein sequence ID" value="CAD6187091.1"/>
    <property type="molecule type" value="Genomic_DNA"/>
</dbReference>
<protein>
    <submittedName>
        <fullName evidence="1">Uncharacterized protein</fullName>
    </submittedName>
</protein>
<evidence type="ECO:0000313" key="2">
    <source>
        <dbReference type="Proteomes" id="UP000835052"/>
    </source>
</evidence>
<organism evidence="1 2">
    <name type="scientific">Caenorhabditis auriculariae</name>
    <dbReference type="NCBI Taxonomy" id="2777116"/>
    <lineage>
        <taxon>Eukaryota</taxon>
        <taxon>Metazoa</taxon>
        <taxon>Ecdysozoa</taxon>
        <taxon>Nematoda</taxon>
        <taxon>Chromadorea</taxon>
        <taxon>Rhabditida</taxon>
        <taxon>Rhabditina</taxon>
        <taxon>Rhabditomorpha</taxon>
        <taxon>Rhabditoidea</taxon>
        <taxon>Rhabditidae</taxon>
        <taxon>Peloderinae</taxon>
        <taxon>Caenorhabditis</taxon>
    </lineage>
</organism>
<keyword evidence="2" id="KW-1185">Reference proteome</keyword>